<name>A0A0T6LNY7_WENVI</name>
<sequence>MTVAIVREFNRYYTRVIGALDYESHLGTPYSLTEARVLYELARREVTEVPALRSALSLDAGYLSRLLGRFEERGLVVRERSASDARRQLVRLTASGREEAALLDHRSEAAVSGLLATLSPADRARLTAGMRTVSGVLQGAAADRPRGYLVREPAPGDIGWVIHRHGAVYAAEYGWNGEFEALVARIATEFAERRDPRRERAWIAEVDGEPAGSVFAVRGEQEGVALLRLLLVEPRARGLGVGGRLVEECVAFARAAGYRELRLFTMANLHAAHRIYRRAGFVLESSTPCRAYGKELESQDWRLPL</sequence>
<evidence type="ECO:0000259" key="3">
    <source>
        <dbReference type="PROSITE" id="PS51186"/>
    </source>
</evidence>
<dbReference type="SUPFAM" id="SSF55729">
    <property type="entry name" value="Acyl-CoA N-acyltransferases (Nat)"/>
    <property type="match status" value="1"/>
</dbReference>
<gene>
    <name evidence="4" type="ORF">AQ490_05475</name>
</gene>
<dbReference type="InterPro" id="IPR036388">
    <property type="entry name" value="WH-like_DNA-bd_sf"/>
</dbReference>
<accession>A0A0T6LNY7</accession>
<dbReference type="EMBL" id="LLZU01000035">
    <property type="protein sequence ID" value="KRV47815.1"/>
    <property type="molecule type" value="Genomic_DNA"/>
</dbReference>
<evidence type="ECO:0000313" key="5">
    <source>
        <dbReference type="Proteomes" id="UP000050867"/>
    </source>
</evidence>
<dbReference type="InterPro" id="IPR036390">
    <property type="entry name" value="WH_DNA-bd_sf"/>
</dbReference>
<keyword evidence="1" id="KW-0808">Transferase</keyword>
<feature type="domain" description="N-acetyltransferase" evidence="3">
    <location>
        <begin position="161"/>
        <end position="305"/>
    </location>
</feature>
<dbReference type="PROSITE" id="PS51186">
    <property type="entry name" value="GNAT"/>
    <property type="match status" value="1"/>
</dbReference>
<proteinExistence type="predicted"/>
<dbReference type="AlphaFoldDB" id="A0A0T6LNY7"/>
<comment type="caution">
    <text evidence="4">The sequence shown here is derived from an EMBL/GenBank/DDBJ whole genome shotgun (WGS) entry which is preliminary data.</text>
</comment>
<dbReference type="PANTHER" id="PTHR13947">
    <property type="entry name" value="GNAT FAMILY N-ACETYLTRANSFERASE"/>
    <property type="match status" value="1"/>
</dbReference>
<dbReference type="SUPFAM" id="SSF46785">
    <property type="entry name" value="Winged helix' DNA-binding domain"/>
    <property type="match status" value="1"/>
</dbReference>
<dbReference type="Proteomes" id="UP000050867">
    <property type="component" value="Unassembled WGS sequence"/>
</dbReference>
<dbReference type="GO" id="GO:0008080">
    <property type="term" value="F:N-acetyltransferase activity"/>
    <property type="evidence" value="ECO:0007669"/>
    <property type="project" value="InterPro"/>
</dbReference>
<evidence type="ECO:0000313" key="4">
    <source>
        <dbReference type="EMBL" id="KRV47815.1"/>
    </source>
</evidence>
<dbReference type="eggNOG" id="COG1846">
    <property type="taxonomic scope" value="Bacteria"/>
</dbReference>
<dbReference type="Gene3D" id="1.10.10.10">
    <property type="entry name" value="Winged helix-like DNA-binding domain superfamily/Winged helix DNA-binding domain"/>
    <property type="match status" value="1"/>
</dbReference>
<dbReference type="RefSeq" id="WP_018383413.1">
    <property type="nucleotide sequence ID" value="NZ_LLZU01000035.1"/>
</dbReference>
<dbReference type="STRING" id="76728.AQ490_05475"/>
<dbReference type="PANTHER" id="PTHR13947:SF37">
    <property type="entry name" value="LD18367P"/>
    <property type="match status" value="1"/>
</dbReference>
<organism evidence="4 5">
    <name type="scientific">Wenjunlia vitaminophila</name>
    <name type="common">Streptomyces vitaminophilus</name>
    <dbReference type="NCBI Taxonomy" id="76728"/>
    <lineage>
        <taxon>Bacteria</taxon>
        <taxon>Bacillati</taxon>
        <taxon>Actinomycetota</taxon>
        <taxon>Actinomycetes</taxon>
        <taxon>Kitasatosporales</taxon>
        <taxon>Streptomycetaceae</taxon>
        <taxon>Wenjunlia</taxon>
    </lineage>
</organism>
<dbReference type="InterPro" id="IPR000835">
    <property type="entry name" value="HTH_MarR-typ"/>
</dbReference>
<dbReference type="SMART" id="SM00347">
    <property type="entry name" value="HTH_MARR"/>
    <property type="match status" value="1"/>
</dbReference>
<feature type="domain" description="HTH marR-type" evidence="2">
    <location>
        <begin position="1"/>
        <end position="135"/>
    </location>
</feature>
<dbReference type="PROSITE" id="PS50995">
    <property type="entry name" value="HTH_MARR_2"/>
    <property type="match status" value="1"/>
</dbReference>
<reference evidence="4 5" key="1">
    <citation type="submission" date="2015-10" db="EMBL/GenBank/DDBJ databases">
        <title>Draft genome sequence of pyrrolomycin-producing Streptomyces vitaminophilus.</title>
        <authorList>
            <person name="Graham D.E."/>
            <person name="Mahan K.M."/>
            <person name="Klingeman D.M."/>
            <person name="Hettich R.L."/>
            <person name="Parry R.J."/>
        </authorList>
    </citation>
    <scope>NUCLEOTIDE SEQUENCE [LARGE SCALE GENOMIC DNA]</scope>
    <source>
        <strain evidence="4 5">ATCC 31673</strain>
    </source>
</reference>
<keyword evidence="5" id="KW-1185">Reference proteome</keyword>
<dbReference type="CDD" id="cd04301">
    <property type="entry name" value="NAT_SF"/>
    <property type="match status" value="1"/>
</dbReference>
<evidence type="ECO:0000259" key="2">
    <source>
        <dbReference type="PROSITE" id="PS50995"/>
    </source>
</evidence>
<dbReference type="GO" id="GO:0003700">
    <property type="term" value="F:DNA-binding transcription factor activity"/>
    <property type="evidence" value="ECO:0007669"/>
    <property type="project" value="InterPro"/>
</dbReference>
<dbReference type="Pfam" id="PF12802">
    <property type="entry name" value="MarR_2"/>
    <property type="match status" value="1"/>
</dbReference>
<dbReference type="InterPro" id="IPR016181">
    <property type="entry name" value="Acyl_CoA_acyltransferase"/>
</dbReference>
<dbReference type="InterPro" id="IPR000182">
    <property type="entry name" value="GNAT_dom"/>
</dbReference>
<evidence type="ECO:0000256" key="1">
    <source>
        <dbReference type="ARBA" id="ARBA00022679"/>
    </source>
</evidence>
<dbReference type="Gene3D" id="3.40.630.30">
    <property type="match status" value="1"/>
</dbReference>
<dbReference type="OrthoDB" id="273614at2"/>
<dbReference type="eggNOG" id="COG0456">
    <property type="taxonomic scope" value="Bacteria"/>
</dbReference>
<protein>
    <submittedName>
        <fullName evidence="4">MarR family transcriptional regulator</fullName>
    </submittedName>
</protein>
<dbReference type="InterPro" id="IPR050769">
    <property type="entry name" value="NAT_camello-type"/>
</dbReference>
<dbReference type="Pfam" id="PF00583">
    <property type="entry name" value="Acetyltransf_1"/>
    <property type="match status" value="1"/>
</dbReference>